<dbReference type="Proteomes" id="UP000595894">
    <property type="component" value="Chromosome"/>
</dbReference>
<keyword evidence="2" id="KW-1185">Reference proteome</keyword>
<sequence>MALQPGVKDQPPAEKLVVPRVIGSESSDMVRPVIVADAIVGRLSTTTKGGVALGLFCPAELSPKALFTRRDPVRSTASYARTGFTRLGPGSMPLKAVPS</sequence>
<reference evidence="2" key="1">
    <citation type="submission" date="2020-09" db="EMBL/GenBank/DDBJ databases">
        <title>Sphingomonas sp., a new species isolated from pork steak.</title>
        <authorList>
            <person name="Heidler von Heilborn D."/>
        </authorList>
    </citation>
    <scope>NUCLEOTIDE SEQUENCE [LARGE SCALE GENOMIC DNA]</scope>
</reference>
<protein>
    <submittedName>
        <fullName evidence="1">Uncharacterized protein</fullName>
    </submittedName>
</protein>
<proteinExistence type="predicted"/>
<accession>A0A974NTD4</accession>
<evidence type="ECO:0000313" key="2">
    <source>
        <dbReference type="Proteomes" id="UP000595894"/>
    </source>
</evidence>
<dbReference type="KEGG" id="sari:H5J25_13365"/>
<organism evidence="1 2">
    <name type="scientific">Sphingomonas aliaeris</name>
    <dbReference type="NCBI Taxonomy" id="2759526"/>
    <lineage>
        <taxon>Bacteria</taxon>
        <taxon>Pseudomonadati</taxon>
        <taxon>Pseudomonadota</taxon>
        <taxon>Alphaproteobacteria</taxon>
        <taxon>Sphingomonadales</taxon>
        <taxon>Sphingomonadaceae</taxon>
        <taxon>Sphingomonas</taxon>
    </lineage>
</organism>
<dbReference type="RefSeq" id="WP_202091754.1">
    <property type="nucleotide sequence ID" value="NZ_CP061035.1"/>
</dbReference>
<dbReference type="EMBL" id="CP061035">
    <property type="protein sequence ID" value="QQV76447.1"/>
    <property type="molecule type" value="Genomic_DNA"/>
</dbReference>
<evidence type="ECO:0000313" key="1">
    <source>
        <dbReference type="EMBL" id="QQV76447.1"/>
    </source>
</evidence>
<gene>
    <name evidence="1" type="ORF">H5J25_13365</name>
</gene>
<name>A0A974NTD4_9SPHN</name>
<dbReference type="AlphaFoldDB" id="A0A974NTD4"/>